<keyword evidence="4 8" id="KW-0547">Nucleotide-binding</keyword>
<dbReference type="InterPro" id="IPR042201">
    <property type="entry name" value="FH2_Formin_sf"/>
</dbReference>
<organism evidence="16 17">
    <name type="scientific">Artemia franciscana</name>
    <name type="common">Brine shrimp</name>
    <name type="synonym">Artemia sanfranciscana</name>
    <dbReference type="NCBI Taxonomy" id="6661"/>
    <lineage>
        <taxon>Eukaryota</taxon>
        <taxon>Metazoa</taxon>
        <taxon>Ecdysozoa</taxon>
        <taxon>Arthropoda</taxon>
        <taxon>Crustacea</taxon>
        <taxon>Branchiopoda</taxon>
        <taxon>Anostraca</taxon>
        <taxon>Artemiidae</taxon>
        <taxon>Artemia</taxon>
    </lineage>
</organism>
<feature type="region of interest" description="Disordered" evidence="10">
    <location>
        <begin position="776"/>
        <end position="816"/>
    </location>
</feature>
<keyword evidence="7" id="KW-0505">Motor protein</keyword>
<dbReference type="Gene3D" id="1.25.10.10">
    <property type="entry name" value="Leucine-rich Repeat Variant"/>
    <property type="match status" value="1"/>
</dbReference>
<dbReference type="Pfam" id="PF06367">
    <property type="entry name" value="Drf_FH3"/>
    <property type="match status" value="1"/>
</dbReference>
<feature type="region of interest" description="Disordered" evidence="10">
    <location>
        <begin position="241"/>
        <end position="291"/>
    </location>
</feature>
<dbReference type="GO" id="GO:0005874">
    <property type="term" value="C:microtubule"/>
    <property type="evidence" value="ECO:0007669"/>
    <property type="project" value="UniProtKB-KW"/>
</dbReference>
<feature type="coiled-coil region" evidence="9">
    <location>
        <begin position="628"/>
        <end position="655"/>
    </location>
</feature>
<evidence type="ECO:0000259" key="15">
    <source>
        <dbReference type="PROSITE" id="PS51718"/>
    </source>
</evidence>
<dbReference type="InterPro" id="IPR015425">
    <property type="entry name" value="FH2_Formin"/>
</dbReference>
<feature type="domain" description="PH" evidence="11">
    <location>
        <begin position="1513"/>
        <end position="1621"/>
    </location>
</feature>
<evidence type="ECO:0000259" key="13">
    <source>
        <dbReference type="PROSITE" id="PS51388"/>
    </source>
</evidence>
<dbReference type="FunFam" id="3.40.50.300:FF:000045">
    <property type="entry name" value="dynamin-1 isoform X2"/>
    <property type="match status" value="1"/>
</dbReference>
<evidence type="ECO:0000256" key="2">
    <source>
        <dbReference type="ARBA" id="ARBA00022583"/>
    </source>
</evidence>
<feature type="compositionally biased region" description="Basic and acidic residues" evidence="10">
    <location>
        <begin position="1873"/>
        <end position="1896"/>
    </location>
</feature>
<evidence type="ECO:0000256" key="9">
    <source>
        <dbReference type="SAM" id="Coils"/>
    </source>
</evidence>
<feature type="domain" description="GED" evidence="13">
    <location>
        <begin position="1639"/>
        <end position="1731"/>
    </location>
</feature>
<evidence type="ECO:0000256" key="3">
    <source>
        <dbReference type="ARBA" id="ARBA00022701"/>
    </source>
</evidence>
<dbReference type="InterPro" id="IPR014768">
    <property type="entry name" value="GBD/FH3_dom"/>
</dbReference>
<evidence type="ECO:0000256" key="10">
    <source>
        <dbReference type="SAM" id="MobiDB-lite"/>
    </source>
</evidence>
<dbReference type="InterPro" id="IPR030381">
    <property type="entry name" value="G_DYNAMIN_dom"/>
</dbReference>
<keyword evidence="6 8" id="KW-0342">GTP-binding</keyword>
<dbReference type="Pfam" id="PF00350">
    <property type="entry name" value="Dynamin_N"/>
    <property type="match status" value="1"/>
</dbReference>
<dbReference type="SUPFAM" id="SSF52540">
    <property type="entry name" value="P-loop containing nucleoside triphosphate hydrolases"/>
    <property type="match status" value="1"/>
</dbReference>
<evidence type="ECO:0000256" key="1">
    <source>
        <dbReference type="ARBA" id="ARBA00011980"/>
    </source>
</evidence>
<evidence type="ECO:0000256" key="7">
    <source>
        <dbReference type="ARBA" id="ARBA00023175"/>
    </source>
</evidence>
<feature type="compositionally biased region" description="Basic and acidic residues" evidence="10">
    <location>
        <begin position="2001"/>
        <end position="2018"/>
    </location>
</feature>
<sequence length="2264" mass="254988">MDTENVIVKKQVLELLSALCVYNAEGYTRSLEVLEQYKTKHSERYRFSVILKELKNAQTNEYKAALIAFINCLIISTTNLHDRIRIRNEFVGLKLISVLSDIRREKAIDNDVLVQLDVFDEQRDSDESQFSGPEGVDLSSPLDVFHAVFRQVADTPQEMTFLNILQHLLRIDMRENISDMIWDTAETMIHKVTLLDSVEERQKLIRSTSYGNIPNKFVPKYKGGETRCLCGCHRDEMGRRKSSLTNNAASPGLLSPRETSPLPQQRSPGHSPLPAGCGSTPAPPSGVPPMPLHKIPPLSSPEIKIKLPQQNIPKPKAKMKTFNWNKLPDSKVVNGRNVWTLAAENHKEAAKDLDWSEMEGLFCQQSALPQNVRFDPNAPPRTPDAERKKKEQEIMLLDGKRSLNINIILKQFRSSNDQILHLIKTGAHDEIGAERLRGLLKILPTNDEVEALKSFDGDHNRLGSAEKFLLQLIAVPSYRLRIDAMLLKEEFSANVTYLEPAINAMIVAGEELKEDQRLRELLYMVVLAGNFLNSGGYAGNAAGVKLASLQKLTDIRANKPGMNLIHYVALQAEKKDKALLEVADNLPALEEATKATTDQLKNDVAALDLKVTRITKQLESQPTGSDIKEQMDEFLKLAETQVNELKEDLKMLDQIRSELAEFFCEEKETFKLEECFKVFFNFLSKLKHAVLDNQKRLQQEAIAQARRKQREELLARRRQSHGFSGSVSGSESDAMDVDDFGNRSLRLKRTVLDLNGTLSDREPSFLNVLESPRLKRRQGSFSGPNQETSEDKMQVDEFSATGSLRRRRSRVPSEEDDSNLLEYLRASGHGDGTRERLSVGSLSETYGSLDRSWARRLRGGKRRPDLLSADLTGESVPKVQKEAEEITEKPPDQKVEAWLLNNVQQRSKASDIRKRFWKHRKSLDIESDKIQEEPANAVHLTALSPLPEVTTPRTDPAISGLTSQKPPTSSNWKPNINTKDVSNAMEVIEEYVLNVRRSLTISTKVDLSLINNKAMEELISIVNKLQDICTNHGTKLSLDLPQIAVIGGQSAGKSSVLESFVRRDFLPRGTGIVTRRPLILQLINSHEEYAEFGHLKGNRFIDFDLVRLEIEADTERICGSNKGISDKPIRLQIHSPYVLNLTLIDLPGMTKIPVADQPQDIENQIRDMLLEYISKENCLILAVSPANADLATSDALKLAQEVDATGVRTIGVITKLDLMDEGTDARNILENKVHPLQRGYIGVVNRSQKNTNDKKSIQDAIKDEKKFFLSHPAYTHLANRMGTPYLHRVLNKQLTRHIKSCLPALREHIQLQASALEKEVENFKRFETTDKMNDVVHMVHFLRKDFERMVEGGTSGDVPTDELSSGAKINNIFHQCLPEWINRIHQHGEYNEKKLRDEIACVIKNINGVRASIFIPDRAFGAIVNNQIPRLMEPSWKCVDDVIQELKRAVLKCTAKMCRFPILKETCERAILTHISKQESVCKDYIQAIIDCELAYHNTNHDDFVGFGYVKKQIIQEGSISISQEGLVKGGNKEYSSILTTEDLSWYKGDNGDDQEPKYTIPLEGIKLKELESGLMTKKHTFTLYQSNGRNIYKDSKKLYVTFKDQDSYDAWKAAFARVDVTSGDTENDKESMKNKREILTIRNAVDSYMKIVSNQVKDLVPKCIVKFLLNSCKYFIQSDLLAELYLNNNNLANLVLENEEEVNQREEKRRLYGAYAAKKSPLRKQAPKAVDMDKRKAVIASLGKQSDFQDSLTVYVRGKSVEREETVKDLDMSVKSGHESQPKLDISVRSGHAKSSPILIKVTDTSEKPRVPISSSPPKQKIDKIDIDSENIETPPVTRRSFSSVRPLLSLQSTYASDEDDDMMSLRRNKKWSGEENKNKWKDSDLGEGKFDRYSSIRRSRRIRKAPEGAPSSDEEPAFERKEPDGVDSELEKVESNDRVEDKLESTPTSETKKSKRSFRWSLVEKSDVEKAIAQIDDAVDGTKMKDDSWKSRLTRSFRHSTDKDKPSVKQVERAKENVPPTKDMGLRRLSSASIVSKKENTTGLRRTVSSASTNEKPKSLFRSKKEPAESKPLRFGSLVRTLTGVKESQKKDIKPVSPVKPVSTTTRTVFALPKMQSRDSLYEAPKAAAATTTKSKTNARPPTKVTIGQAPQLRSLNRTNRRSDIVPSPTSSLSPTGSLRRSGSSLAPPRTPLLRSESVRVRTATRVDPSKPPVKLSQLKPATPIVPKLPARTSGGFSFMRPTASSSAKDGIHTTKAAPRRK</sequence>
<dbReference type="Proteomes" id="UP001187531">
    <property type="component" value="Unassembled WGS sequence"/>
</dbReference>
<keyword evidence="3" id="KW-0493">Microtubule</keyword>
<feature type="compositionally biased region" description="Polar residues" evidence="10">
    <location>
        <begin position="257"/>
        <end position="268"/>
    </location>
</feature>
<dbReference type="InterPro" id="IPR027417">
    <property type="entry name" value="P-loop_NTPase"/>
</dbReference>
<comment type="similarity">
    <text evidence="8">Belongs to the TRAFAC class dynamin-like GTPase superfamily. Dynamin/Fzo/YdjA family.</text>
</comment>
<dbReference type="InterPro" id="IPR011993">
    <property type="entry name" value="PH-like_dom_sf"/>
</dbReference>
<dbReference type="InterPro" id="IPR045063">
    <property type="entry name" value="Dynamin_N"/>
</dbReference>
<feature type="domain" description="Dynamin-type G" evidence="15">
    <location>
        <begin position="1037"/>
        <end position="1303"/>
    </location>
</feature>
<dbReference type="GO" id="GO:0003924">
    <property type="term" value="F:GTPase activity"/>
    <property type="evidence" value="ECO:0007669"/>
    <property type="project" value="InterPro"/>
</dbReference>
<dbReference type="PANTHER" id="PTHR46345:SF8">
    <property type="entry name" value="FORMIN 3, ISOFORM B"/>
    <property type="match status" value="1"/>
</dbReference>
<dbReference type="InterPro" id="IPR020850">
    <property type="entry name" value="GED_dom"/>
</dbReference>
<evidence type="ECO:0000313" key="17">
    <source>
        <dbReference type="Proteomes" id="UP001187531"/>
    </source>
</evidence>
<dbReference type="PROSITE" id="PS51232">
    <property type="entry name" value="GBD_FH3"/>
    <property type="match status" value="1"/>
</dbReference>
<feature type="region of interest" description="Disordered" evidence="10">
    <location>
        <begin position="2116"/>
        <end position="2264"/>
    </location>
</feature>
<feature type="region of interest" description="Disordered" evidence="10">
    <location>
        <begin position="1771"/>
        <end position="1844"/>
    </location>
</feature>
<dbReference type="InterPro" id="IPR022812">
    <property type="entry name" value="Dynamin"/>
</dbReference>
<name>A0AA88HX51_ARTSF</name>
<dbReference type="InterPro" id="IPR000375">
    <property type="entry name" value="Dynamin_stalk"/>
</dbReference>
<dbReference type="GO" id="GO:0003779">
    <property type="term" value="F:actin binding"/>
    <property type="evidence" value="ECO:0007669"/>
    <property type="project" value="InterPro"/>
</dbReference>
<dbReference type="PRINTS" id="PR00195">
    <property type="entry name" value="DYNAMIN"/>
</dbReference>
<dbReference type="InterPro" id="IPR019762">
    <property type="entry name" value="Dynamin_GTPase_CS"/>
</dbReference>
<dbReference type="Pfam" id="PF02181">
    <property type="entry name" value="FH2"/>
    <property type="match status" value="1"/>
</dbReference>
<dbReference type="InterPro" id="IPR001849">
    <property type="entry name" value="PH_domain"/>
</dbReference>
<feature type="compositionally biased region" description="Polar residues" evidence="10">
    <location>
        <begin position="721"/>
        <end position="731"/>
    </location>
</feature>
<dbReference type="SMART" id="SM00498">
    <property type="entry name" value="FH2"/>
    <property type="match status" value="1"/>
</dbReference>
<dbReference type="PROSITE" id="PS51718">
    <property type="entry name" value="G_DYNAMIN_2"/>
    <property type="match status" value="1"/>
</dbReference>
<dbReference type="EC" id="3.6.5.5" evidence="1"/>
<evidence type="ECO:0000259" key="11">
    <source>
        <dbReference type="PROSITE" id="PS50003"/>
    </source>
</evidence>
<dbReference type="EMBL" id="JAVRJZ010000010">
    <property type="protein sequence ID" value="KAK2717455.1"/>
    <property type="molecule type" value="Genomic_DNA"/>
</dbReference>
<dbReference type="PROSITE" id="PS51388">
    <property type="entry name" value="GED"/>
    <property type="match status" value="1"/>
</dbReference>
<dbReference type="InterPro" id="IPR016024">
    <property type="entry name" value="ARM-type_fold"/>
</dbReference>
<dbReference type="Pfam" id="PF02212">
    <property type="entry name" value="GED"/>
    <property type="match status" value="1"/>
</dbReference>
<evidence type="ECO:0000256" key="6">
    <source>
        <dbReference type="ARBA" id="ARBA00023134"/>
    </source>
</evidence>
<feature type="domain" description="FH2" evidence="14">
    <location>
        <begin position="309"/>
        <end position="712"/>
    </location>
</feature>
<dbReference type="PROSITE" id="PS50003">
    <property type="entry name" value="PH_DOMAIN"/>
    <property type="match status" value="1"/>
</dbReference>
<proteinExistence type="inferred from homology"/>
<dbReference type="InterPro" id="IPR011989">
    <property type="entry name" value="ARM-like"/>
</dbReference>
<protein>
    <recommendedName>
        <fullName evidence="1">dynamin GTPase</fullName>
        <ecNumber evidence="1">3.6.5.5</ecNumber>
    </recommendedName>
</protein>
<dbReference type="InterPro" id="IPR001401">
    <property type="entry name" value="Dynamin_GTPase"/>
</dbReference>
<keyword evidence="17" id="KW-1185">Reference proteome</keyword>
<dbReference type="SMART" id="SM00302">
    <property type="entry name" value="GED"/>
    <property type="match status" value="1"/>
</dbReference>
<evidence type="ECO:0000256" key="4">
    <source>
        <dbReference type="ARBA" id="ARBA00022741"/>
    </source>
</evidence>
<accession>A0AA88HX51</accession>
<dbReference type="Gene3D" id="1.10.238.150">
    <property type="entry name" value="Formin, FH3 diaphanous domain"/>
    <property type="match status" value="1"/>
</dbReference>
<dbReference type="CDD" id="cd08771">
    <property type="entry name" value="DLP_1"/>
    <property type="match status" value="1"/>
</dbReference>
<feature type="region of interest" description="Disordered" evidence="10">
    <location>
        <begin position="1996"/>
        <end position="2077"/>
    </location>
</feature>
<keyword evidence="5" id="KW-0378">Hydrolase</keyword>
<dbReference type="Pfam" id="PF01031">
    <property type="entry name" value="Dynamin_M"/>
    <property type="match status" value="1"/>
</dbReference>
<feature type="compositionally biased region" description="Polar residues" evidence="10">
    <location>
        <begin position="2043"/>
        <end position="2056"/>
    </location>
</feature>
<dbReference type="InterPro" id="IPR010472">
    <property type="entry name" value="FH3_dom"/>
</dbReference>
<feature type="compositionally biased region" description="Pro residues" evidence="10">
    <location>
        <begin position="281"/>
        <end position="291"/>
    </location>
</feature>
<feature type="compositionally biased region" description="Basic and acidic residues" evidence="10">
    <location>
        <begin position="2057"/>
        <end position="2074"/>
    </location>
</feature>
<feature type="region of interest" description="Disordered" evidence="10">
    <location>
        <begin position="713"/>
        <end position="735"/>
    </location>
</feature>
<dbReference type="Gene3D" id="2.30.29.30">
    <property type="entry name" value="Pleckstrin-homology domain (PH domain)/Phosphotyrosine-binding domain (PTB)"/>
    <property type="match status" value="1"/>
</dbReference>
<feature type="compositionally biased region" description="Low complexity" evidence="10">
    <location>
        <begin position="2170"/>
        <end position="2187"/>
    </location>
</feature>
<keyword evidence="2" id="KW-0254">Endocytosis</keyword>
<evidence type="ECO:0000256" key="8">
    <source>
        <dbReference type="RuleBase" id="RU003932"/>
    </source>
</evidence>
<evidence type="ECO:0000256" key="5">
    <source>
        <dbReference type="ARBA" id="ARBA00022801"/>
    </source>
</evidence>
<dbReference type="SMART" id="SM00053">
    <property type="entry name" value="DYNc"/>
    <property type="match status" value="1"/>
</dbReference>
<comment type="caution">
    <text evidence="16">The sequence shown here is derived from an EMBL/GenBank/DDBJ whole genome shotgun (WGS) entry which is preliminary data.</text>
</comment>
<feature type="compositionally biased region" description="Basic and acidic residues" evidence="10">
    <location>
        <begin position="1771"/>
        <end position="1783"/>
    </location>
</feature>
<dbReference type="GO" id="GO:0006897">
    <property type="term" value="P:endocytosis"/>
    <property type="evidence" value="ECO:0007669"/>
    <property type="project" value="UniProtKB-KW"/>
</dbReference>
<dbReference type="Gene3D" id="1.20.120.1240">
    <property type="entry name" value="Dynamin, middle domain"/>
    <property type="match status" value="1"/>
</dbReference>
<dbReference type="InterPro" id="IPR003130">
    <property type="entry name" value="GED"/>
</dbReference>
<feature type="region of interest" description="Disordered" evidence="10">
    <location>
        <begin position="1873"/>
        <end position="1959"/>
    </location>
</feature>
<dbReference type="SMART" id="SM01139">
    <property type="entry name" value="Drf_FH3"/>
    <property type="match status" value="1"/>
</dbReference>
<dbReference type="SUPFAM" id="SSF101447">
    <property type="entry name" value="Formin homology 2 domain (FH2 domain)"/>
    <property type="match status" value="1"/>
</dbReference>
<dbReference type="SUPFAM" id="SSF50729">
    <property type="entry name" value="PH domain-like"/>
    <property type="match status" value="1"/>
</dbReference>
<feature type="compositionally biased region" description="Basic and acidic residues" evidence="10">
    <location>
        <begin position="1919"/>
        <end position="1946"/>
    </location>
</feature>
<evidence type="ECO:0000259" key="12">
    <source>
        <dbReference type="PROSITE" id="PS51232"/>
    </source>
</evidence>
<evidence type="ECO:0000259" key="14">
    <source>
        <dbReference type="PROSITE" id="PS51444"/>
    </source>
</evidence>
<dbReference type="GO" id="GO:0005525">
    <property type="term" value="F:GTP binding"/>
    <property type="evidence" value="ECO:0007669"/>
    <property type="project" value="UniProtKB-KW"/>
</dbReference>
<feature type="domain" description="GBD/FH3" evidence="12">
    <location>
        <begin position="1"/>
        <end position="210"/>
    </location>
</feature>
<gene>
    <name evidence="16" type="ORF">QYM36_006285</name>
</gene>
<dbReference type="Gene3D" id="3.40.50.300">
    <property type="entry name" value="P-loop containing nucleotide triphosphate hydrolases"/>
    <property type="match status" value="1"/>
</dbReference>
<dbReference type="PROSITE" id="PS51444">
    <property type="entry name" value="FH2"/>
    <property type="match status" value="1"/>
</dbReference>
<keyword evidence="9" id="KW-0175">Coiled coil</keyword>
<reference evidence="16" key="1">
    <citation type="submission" date="2023-07" db="EMBL/GenBank/DDBJ databases">
        <title>Chromosome-level genome assembly of Artemia franciscana.</title>
        <authorList>
            <person name="Jo E."/>
        </authorList>
    </citation>
    <scope>NUCLEOTIDE SEQUENCE</scope>
    <source>
        <tissue evidence="16">Whole body</tissue>
    </source>
</reference>
<dbReference type="Gene3D" id="1.20.58.2220">
    <property type="entry name" value="Formin, FH2 domain"/>
    <property type="match status" value="1"/>
</dbReference>
<dbReference type="PROSITE" id="PS00410">
    <property type="entry name" value="G_DYNAMIN_1"/>
    <property type="match status" value="1"/>
</dbReference>
<feature type="compositionally biased region" description="Low complexity" evidence="10">
    <location>
        <begin position="2126"/>
        <end position="2141"/>
    </location>
</feature>
<dbReference type="PANTHER" id="PTHR46345">
    <property type="entry name" value="INVERTED FORMIN-2"/>
    <property type="match status" value="1"/>
</dbReference>
<dbReference type="SUPFAM" id="SSF48371">
    <property type="entry name" value="ARM repeat"/>
    <property type="match status" value="1"/>
</dbReference>
<evidence type="ECO:0000313" key="16">
    <source>
        <dbReference type="EMBL" id="KAK2717455.1"/>
    </source>
</evidence>